<dbReference type="EMBL" id="SHKR01000012">
    <property type="protein sequence ID" value="RZU15820.1"/>
    <property type="molecule type" value="Genomic_DNA"/>
</dbReference>
<evidence type="ECO:0000313" key="2">
    <source>
        <dbReference type="Proteomes" id="UP000292027"/>
    </source>
</evidence>
<name>A0A4Q7WZB3_9ACTN</name>
<dbReference type="PANTHER" id="PTHR31616:SF0">
    <property type="entry name" value="GLUCAN 1,4-ALPHA-GLUCOSIDASE"/>
    <property type="match status" value="1"/>
</dbReference>
<evidence type="ECO:0000313" key="1">
    <source>
        <dbReference type="EMBL" id="RZU15820.1"/>
    </source>
</evidence>
<gene>
    <name evidence="1" type="ORF">EV645_3358</name>
</gene>
<dbReference type="RefSeq" id="WP_130444679.1">
    <property type="nucleotide sequence ID" value="NZ_SHKR01000012.1"/>
</dbReference>
<organism evidence="1 2">
    <name type="scientific">Kribbella rubisoli</name>
    <dbReference type="NCBI Taxonomy" id="3075929"/>
    <lineage>
        <taxon>Bacteria</taxon>
        <taxon>Bacillati</taxon>
        <taxon>Actinomycetota</taxon>
        <taxon>Actinomycetes</taxon>
        <taxon>Propionibacteriales</taxon>
        <taxon>Kribbellaceae</taxon>
        <taxon>Kribbella</taxon>
    </lineage>
</organism>
<dbReference type="Proteomes" id="UP000292027">
    <property type="component" value="Unassembled WGS sequence"/>
</dbReference>
<reference evidence="1 2" key="1">
    <citation type="journal article" date="2015" name="Stand. Genomic Sci.">
        <title>Genomic Encyclopedia of Bacterial and Archaeal Type Strains, Phase III: the genomes of soil and plant-associated and newly described type strains.</title>
        <authorList>
            <person name="Whitman W.B."/>
            <person name="Woyke T."/>
            <person name="Klenk H.P."/>
            <person name="Zhou Y."/>
            <person name="Lilburn T.G."/>
            <person name="Beck B.J."/>
            <person name="De Vos P."/>
            <person name="Vandamme P."/>
            <person name="Eisen J.A."/>
            <person name="Garrity G."/>
            <person name="Hugenholtz P."/>
            <person name="Kyrpides N.C."/>
        </authorList>
    </citation>
    <scope>NUCLEOTIDE SEQUENCE [LARGE SCALE GENOMIC DNA]</scope>
    <source>
        <strain evidence="1 2">VKM Ac-2540</strain>
    </source>
</reference>
<dbReference type="GO" id="GO:0004553">
    <property type="term" value="F:hydrolase activity, hydrolyzing O-glycosyl compounds"/>
    <property type="evidence" value="ECO:0007669"/>
    <property type="project" value="TreeGrafter"/>
</dbReference>
<dbReference type="PANTHER" id="PTHR31616">
    <property type="entry name" value="TREHALASE"/>
    <property type="match status" value="1"/>
</dbReference>
<dbReference type="AlphaFoldDB" id="A0A4Q7WZB3"/>
<dbReference type="SUPFAM" id="SSF48208">
    <property type="entry name" value="Six-hairpin glycosidases"/>
    <property type="match status" value="1"/>
</dbReference>
<dbReference type="Gene3D" id="1.50.10.10">
    <property type="match status" value="1"/>
</dbReference>
<dbReference type="InterPro" id="IPR012341">
    <property type="entry name" value="6hp_glycosidase-like_sf"/>
</dbReference>
<comment type="caution">
    <text evidence="1">The sequence shown here is derived from an EMBL/GenBank/DDBJ whole genome shotgun (WGS) entry which is preliminary data.</text>
</comment>
<sequence>METPVYTAGLFDNRTTTAAITPLQACGANYIRNSNVLRLPSGRWQYLPAGGSEPVTVEADDPGALRQIAESRAWLKLGTVPGLPGPQQDAAARALLSMRALLQPNGASTAAWHSIWKYSWPRDSSFVAAAFAHTGHSSEAYQILTYNAATQRADGTWEARTKLDGSGPPDEREWQLDGNGWVPWATWQWYQTAPLEDRRARLAGLYPMIQRAADYAAGSLDAAGLPPASPDYWELGTETANIGTAAPLLSGLNSAVDLANALGQSVDAARWTIAADRLSTAISKYFAPLGYQRTVDGLHGFDSAAAFMAPPFNDAPADLPTALDTTYHALVRANGGVVPGNDPDFDWGNVTWTPSTSFFALAWAGLAETGKAQAALDWLLSKRNLLGELPELVDGDGNPASTVPLAWTASLLLLTLVQLQTHTIKTPPPAH</sequence>
<dbReference type="InterPro" id="IPR008928">
    <property type="entry name" value="6-hairpin_glycosidase_sf"/>
</dbReference>
<protein>
    <recommendedName>
        <fullName evidence="3">Glycoside hydrolase family 15</fullName>
    </recommendedName>
</protein>
<dbReference type="GO" id="GO:0005975">
    <property type="term" value="P:carbohydrate metabolic process"/>
    <property type="evidence" value="ECO:0007669"/>
    <property type="project" value="InterPro"/>
</dbReference>
<keyword evidence="2" id="KW-1185">Reference proteome</keyword>
<evidence type="ECO:0008006" key="3">
    <source>
        <dbReference type="Google" id="ProtNLM"/>
    </source>
</evidence>
<dbReference type="OrthoDB" id="3806982at2"/>
<proteinExistence type="predicted"/>
<accession>A0A4Q7WZB3</accession>